<evidence type="ECO:0000313" key="2">
    <source>
        <dbReference type="EMBL" id="KAJ1157942.1"/>
    </source>
</evidence>
<reference evidence="2" key="1">
    <citation type="journal article" date="2022" name="bioRxiv">
        <title>Sequencing and chromosome-scale assembly of the giantPleurodeles waltlgenome.</title>
        <authorList>
            <person name="Brown T."/>
            <person name="Elewa A."/>
            <person name="Iarovenko S."/>
            <person name="Subramanian E."/>
            <person name="Araus A.J."/>
            <person name="Petzold A."/>
            <person name="Susuki M."/>
            <person name="Suzuki K.-i.T."/>
            <person name="Hayashi T."/>
            <person name="Toyoda A."/>
            <person name="Oliveira C."/>
            <person name="Osipova E."/>
            <person name="Leigh N.D."/>
            <person name="Simon A."/>
            <person name="Yun M.H."/>
        </authorList>
    </citation>
    <scope>NUCLEOTIDE SEQUENCE</scope>
    <source>
        <strain evidence="2">20211129_DDA</strain>
        <tissue evidence="2">Liver</tissue>
    </source>
</reference>
<feature type="compositionally biased region" description="Basic and acidic residues" evidence="1">
    <location>
        <begin position="113"/>
        <end position="124"/>
    </location>
</feature>
<gene>
    <name evidence="2" type="ORF">NDU88_010639</name>
</gene>
<feature type="compositionally biased region" description="Low complexity" evidence="1">
    <location>
        <begin position="1"/>
        <end position="11"/>
    </location>
</feature>
<feature type="region of interest" description="Disordered" evidence="1">
    <location>
        <begin position="1"/>
        <end position="124"/>
    </location>
</feature>
<dbReference type="Proteomes" id="UP001066276">
    <property type="component" value="Chromosome 5"/>
</dbReference>
<dbReference type="EMBL" id="JANPWB010000009">
    <property type="protein sequence ID" value="KAJ1157942.1"/>
    <property type="molecule type" value="Genomic_DNA"/>
</dbReference>
<proteinExistence type="predicted"/>
<dbReference type="AlphaFoldDB" id="A0AAV7S1U2"/>
<feature type="compositionally biased region" description="Polar residues" evidence="1">
    <location>
        <begin position="72"/>
        <end position="81"/>
    </location>
</feature>
<organism evidence="2 3">
    <name type="scientific">Pleurodeles waltl</name>
    <name type="common">Iberian ribbed newt</name>
    <dbReference type="NCBI Taxonomy" id="8319"/>
    <lineage>
        <taxon>Eukaryota</taxon>
        <taxon>Metazoa</taxon>
        <taxon>Chordata</taxon>
        <taxon>Craniata</taxon>
        <taxon>Vertebrata</taxon>
        <taxon>Euteleostomi</taxon>
        <taxon>Amphibia</taxon>
        <taxon>Batrachia</taxon>
        <taxon>Caudata</taxon>
        <taxon>Salamandroidea</taxon>
        <taxon>Salamandridae</taxon>
        <taxon>Pleurodelinae</taxon>
        <taxon>Pleurodeles</taxon>
    </lineage>
</organism>
<name>A0AAV7S1U2_PLEWA</name>
<accession>A0AAV7S1U2</accession>
<comment type="caution">
    <text evidence="2">The sequence shown here is derived from an EMBL/GenBank/DDBJ whole genome shotgun (WGS) entry which is preliminary data.</text>
</comment>
<protein>
    <submittedName>
        <fullName evidence="2">Uncharacterized protein</fullName>
    </submittedName>
</protein>
<sequence>MQMAGGSSRVGAGDGGSSKAEARDEAPGEWRPGPTSVPIRLKRAVCPRDQECGRVPSAASMRRQSDYGTVEASGTWTSVDPRSSRAGVLDISRTLDPRPSRQGPGRSSGEGGGHQRERRDRDLH</sequence>
<evidence type="ECO:0000313" key="3">
    <source>
        <dbReference type="Proteomes" id="UP001066276"/>
    </source>
</evidence>
<evidence type="ECO:0000256" key="1">
    <source>
        <dbReference type="SAM" id="MobiDB-lite"/>
    </source>
</evidence>
<keyword evidence="3" id="KW-1185">Reference proteome</keyword>